<dbReference type="OrthoDB" id="9814075at2"/>
<reference evidence="2 3" key="1">
    <citation type="submission" date="2018-12" db="EMBL/GenBank/DDBJ databases">
        <title>Alloscrdovia theropitheci sp. nov: a novel taxon from the feces of the bleeding-herat monkey (Theropithecus geleda).</title>
        <authorList>
            <person name="Modesto M."/>
        </authorList>
    </citation>
    <scope>NUCLEOTIDE SEQUENCE [LARGE SCALE GENOMIC DNA]</scope>
    <source>
        <strain evidence="2 3">GLDI4/2</strain>
    </source>
</reference>
<evidence type="ECO:0000259" key="1">
    <source>
        <dbReference type="Pfam" id="PF14512"/>
    </source>
</evidence>
<dbReference type="GO" id="GO:0016491">
    <property type="term" value="F:oxidoreductase activity"/>
    <property type="evidence" value="ECO:0007669"/>
    <property type="project" value="InterPro"/>
</dbReference>
<comment type="caution">
    <text evidence="2">The sequence shown here is derived from an EMBL/GenBank/DDBJ whole genome shotgun (WGS) entry which is preliminary data.</text>
</comment>
<gene>
    <name evidence="2" type="ORF">EJ419_08175</name>
</gene>
<dbReference type="SUPFAM" id="SSF55469">
    <property type="entry name" value="FMN-dependent nitroreductase-like"/>
    <property type="match status" value="1"/>
</dbReference>
<keyword evidence="3" id="KW-1185">Reference proteome</keyword>
<evidence type="ECO:0000313" key="2">
    <source>
        <dbReference type="EMBL" id="TCD53606.1"/>
    </source>
</evidence>
<organism evidence="2 3">
    <name type="scientific">Alloscardovia theropitheci</name>
    <dbReference type="NCBI Taxonomy" id="2496842"/>
    <lineage>
        <taxon>Bacteria</taxon>
        <taxon>Bacillati</taxon>
        <taxon>Actinomycetota</taxon>
        <taxon>Actinomycetes</taxon>
        <taxon>Bifidobacteriales</taxon>
        <taxon>Bifidobacteriaceae</taxon>
        <taxon>Alloscardovia</taxon>
    </lineage>
</organism>
<name>A0A4R0QYN5_9BIFI</name>
<dbReference type="Gene3D" id="3.40.109.10">
    <property type="entry name" value="NADH Oxidase"/>
    <property type="match status" value="1"/>
</dbReference>
<dbReference type="AlphaFoldDB" id="A0A4R0QYN5"/>
<dbReference type="EMBL" id="RXLP01000027">
    <property type="protein sequence ID" value="TCD53606.1"/>
    <property type="molecule type" value="Genomic_DNA"/>
</dbReference>
<sequence>MHSMHGLRCANSSFFAHLTCAHYNASMSTTHSQVIDAIDVRVSSRSFTSDLIEDGIIHQLRQNIDAMSLLSGVNFTLLENHPEIFSHTVQNYGIFEGAAHVIVLSGDANDYESIEKAGFYGERLVLTATLMGLATCWVDNSIDMDLTASIAHIDPSHTVFAAIAVGYFHNQKDVLEQSFDERENYQREHRTSLPLSELSLSELSDDTPSWYRRAQQRLPLLTINSQFDCILMEIIP</sequence>
<dbReference type="InterPro" id="IPR000415">
    <property type="entry name" value="Nitroreductase-like"/>
</dbReference>
<dbReference type="InterPro" id="IPR029478">
    <property type="entry name" value="TM1586_NiRdase"/>
</dbReference>
<accession>A0A4R0QYN5</accession>
<evidence type="ECO:0000313" key="3">
    <source>
        <dbReference type="Proteomes" id="UP000291289"/>
    </source>
</evidence>
<feature type="domain" description="Putative nitroreductase TM1586" evidence="1">
    <location>
        <begin position="34"/>
        <end position="213"/>
    </location>
</feature>
<protein>
    <recommendedName>
        <fullName evidence="1">Putative nitroreductase TM1586 domain-containing protein</fullName>
    </recommendedName>
</protein>
<dbReference type="CDD" id="cd02062">
    <property type="entry name" value="Nitro_FMN_reductase"/>
    <property type="match status" value="1"/>
</dbReference>
<dbReference type="Pfam" id="PF14512">
    <property type="entry name" value="TM1586_NiRdase"/>
    <property type="match status" value="1"/>
</dbReference>
<proteinExistence type="predicted"/>
<dbReference type="Proteomes" id="UP000291289">
    <property type="component" value="Unassembled WGS sequence"/>
</dbReference>